<keyword evidence="9" id="KW-1185">Reference proteome</keyword>
<evidence type="ECO:0000259" key="7">
    <source>
        <dbReference type="PROSITE" id="PS50931"/>
    </source>
</evidence>
<dbReference type="InterPro" id="IPR000847">
    <property type="entry name" value="LysR_HTH_N"/>
</dbReference>
<dbReference type="AlphaFoldDB" id="B9TCX5"/>
<evidence type="ECO:0000313" key="8">
    <source>
        <dbReference type="EMBL" id="EEF26289.1"/>
    </source>
</evidence>
<accession>B9TCX5</accession>
<evidence type="ECO:0000256" key="3">
    <source>
        <dbReference type="ARBA" id="ARBA00018907"/>
    </source>
</evidence>
<dbReference type="Pfam" id="PF00126">
    <property type="entry name" value="HTH_1"/>
    <property type="match status" value="1"/>
</dbReference>
<dbReference type="InParanoid" id="B9TCX5"/>
<dbReference type="Gene3D" id="3.40.190.10">
    <property type="entry name" value="Periplasmic binding protein-like II"/>
    <property type="match status" value="2"/>
</dbReference>
<keyword evidence="4" id="KW-0805">Transcription regulation</keyword>
<dbReference type="Pfam" id="PF03466">
    <property type="entry name" value="LysR_substrate"/>
    <property type="match status" value="1"/>
</dbReference>
<dbReference type="GO" id="GO:0006355">
    <property type="term" value="P:regulation of DNA-templated transcription"/>
    <property type="evidence" value="ECO:0000318"/>
    <property type="project" value="GO_Central"/>
</dbReference>
<keyword evidence="5" id="KW-0238">DNA-binding</keyword>
<evidence type="ECO:0000256" key="5">
    <source>
        <dbReference type="ARBA" id="ARBA00023125"/>
    </source>
</evidence>
<dbReference type="InterPro" id="IPR005119">
    <property type="entry name" value="LysR_subst-bd"/>
</dbReference>
<evidence type="ECO:0000313" key="9">
    <source>
        <dbReference type="Proteomes" id="UP000008311"/>
    </source>
</evidence>
<dbReference type="PANTHER" id="PTHR30126:SF39">
    <property type="entry name" value="HTH-TYPE TRANSCRIPTIONAL REGULATOR CYSL"/>
    <property type="match status" value="1"/>
</dbReference>
<sequence length="298" mass="31204">MDLKRLKTFARAARTLNLSEAARQIHRTQSSVTEQIQALEADLGVALFDRSNRKLALTAAGTCLLAYADRLIGLADEARAAVLAAAGNASRTLDVGGIETLAVAFLPDVLARMAAIHPDIAVRVTVAQTSALHAQVKDGTLDAALFFGTRTASDDVACSVIAHAPLVLIVPSAHPLAARASAGHEDVAHERFLVTASGCGYRRMFEAAFRSRVDGEPVIAAECDSVAAIVKLVERGLGCAIVPRMVPALADAHVAIVPWHGEGATVPVSLAHRLPAPVAVAALHEALHEAMAAVEMQH</sequence>
<name>B9TCX5_RICCO</name>
<dbReference type="Gene3D" id="1.10.10.10">
    <property type="entry name" value="Winged helix-like DNA-binding domain superfamily/Winged helix DNA-binding domain"/>
    <property type="match status" value="1"/>
</dbReference>
<dbReference type="PANTHER" id="PTHR30126">
    <property type="entry name" value="HTH-TYPE TRANSCRIPTIONAL REGULATOR"/>
    <property type="match status" value="1"/>
</dbReference>
<feature type="domain" description="HTH lysR-type" evidence="7">
    <location>
        <begin position="1"/>
        <end position="58"/>
    </location>
</feature>
<dbReference type="SUPFAM" id="SSF53850">
    <property type="entry name" value="Periplasmic binding protein-like II"/>
    <property type="match status" value="1"/>
</dbReference>
<proteinExistence type="inferred from homology"/>
<dbReference type="STRING" id="3988.B9TCX5"/>
<evidence type="ECO:0000256" key="1">
    <source>
        <dbReference type="ARBA" id="ARBA00003782"/>
    </source>
</evidence>
<dbReference type="EMBL" id="EQ977681">
    <property type="protein sequence ID" value="EEF26289.1"/>
    <property type="molecule type" value="Genomic_DNA"/>
</dbReference>
<organism evidence="8 9">
    <name type="scientific">Ricinus communis</name>
    <name type="common">Castor bean</name>
    <dbReference type="NCBI Taxonomy" id="3988"/>
    <lineage>
        <taxon>Eukaryota</taxon>
        <taxon>Viridiplantae</taxon>
        <taxon>Streptophyta</taxon>
        <taxon>Embryophyta</taxon>
        <taxon>Tracheophyta</taxon>
        <taxon>Spermatophyta</taxon>
        <taxon>Magnoliopsida</taxon>
        <taxon>eudicotyledons</taxon>
        <taxon>Gunneridae</taxon>
        <taxon>Pentapetalae</taxon>
        <taxon>rosids</taxon>
        <taxon>fabids</taxon>
        <taxon>Malpighiales</taxon>
        <taxon>Euphorbiaceae</taxon>
        <taxon>Acalyphoideae</taxon>
        <taxon>Acalypheae</taxon>
        <taxon>Ricinus</taxon>
    </lineage>
</organism>
<keyword evidence="6" id="KW-0804">Transcription</keyword>
<reference evidence="9" key="1">
    <citation type="journal article" date="2010" name="Nat. Biotechnol.">
        <title>Draft genome sequence of the oilseed species Ricinus communis.</title>
        <authorList>
            <person name="Chan A.P."/>
            <person name="Crabtree J."/>
            <person name="Zhao Q."/>
            <person name="Lorenzi H."/>
            <person name="Orvis J."/>
            <person name="Puiu D."/>
            <person name="Melake-Berhan A."/>
            <person name="Jones K.M."/>
            <person name="Redman J."/>
            <person name="Chen G."/>
            <person name="Cahoon E.B."/>
            <person name="Gedil M."/>
            <person name="Stanke M."/>
            <person name="Haas B.J."/>
            <person name="Wortman J.R."/>
            <person name="Fraser-Liggett C.M."/>
            <person name="Ravel J."/>
            <person name="Rabinowicz P.D."/>
        </authorList>
    </citation>
    <scope>NUCLEOTIDE SEQUENCE [LARGE SCALE GENOMIC DNA]</scope>
    <source>
        <strain evidence="9">cv. Hale</strain>
    </source>
</reference>
<dbReference type="GO" id="GO:0000976">
    <property type="term" value="F:transcription cis-regulatory region binding"/>
    <property type="evidence" value="ECO:0000318"/>
    <property type="project" value="GO_Central"/>
</dbReference>
<protein>
    <recommendedName>
        <fullName evidence="3">Probable RuBisCO transcriptional regulator</fullName>
    </recommendedName>
</protein>
<dbReference type="FunFam" id="1.10.10.10:FF:000001">
    <property type="entry name" value="LysR family transcriptional regulator"/>
    <property type="match status" value="1"/>
</dbReference>
<dbReference type="SUPFAM" id="SSF46785">
    <property type="entry name" value="Winged helix' DNA-binding domain"/>
    <property type="match status" value="1"/>
</dbReference>
<dbReference type="GO" id="GO:0003700">
    <property type="term" value="F:DNA-binding transcription factor activity"/>
    <property type="evidence" value="ECO:0007669"/>
    <property type="project" value="InterPro"/>
</dbReference>
<dbReference type="InterPro" id="IPR036388">
    <property type="entry name" value="WH-like_DNA-bd_sf"/>
</dbReference>
<dbReference type="PROSITE" id="PS50931">
    <property type="entry name" value="HTH_LYSR"/>
    <property type="match status" value="1"/>
</dbReference>
<dbReference type="InterPro" id="IPR036390">
    <property type="entry name" value="WH_DNA-bd_sf"/>
</dbReference>
<dbReference type="PRINTS" id="PR00039">
    <property type="entry name" value="HTHLYSR"/>
</dbReference>
<evidence type="ECO:0000256" key="2">
    <source>
        <dbReference type="ARBA" id="ARBA00009437"/>
    </source>
</evidence>
<dbReference type="CDD" id="cd05466">
    <property type="entry name" value="PBP2_LTTR_substrate"/>
    <property type="match status" value="1"/>
</dbReference>
<comment type="function">
    <text evidence="1">Trans-acting transcriptional regulator of RuBisCO genes (rbcL and rbcS) expression.</text>
</comment>
<gene>
    <name evidence="8" type="ORF">RCOM_1873050</name>
</gene>
<dbReference type="eggNOG" id="ENOG502SFHB">
    <property type="taxonomic scope" value="Eukaryota"/>
</dbReference>
<evidence type="ECO:0000256" key="6">
    <source>
        <dbReference type="ARBA" id="ARBA00023163"/>
    </source>
</evidence>
<comment type="similarity">
    <text evidence="2">Belongs to the LysR transcriptional regulatory family.</text>
</comment>
<dbReference type="Proteomes" id="UP000008311">
    <property type="component" value="Unassembled WGS sequence"/>
</dbReference>
<evidence type="ECO:0000256" key="4">
    <source>
        <dbReference type="ARBA" id="ARBA00023015"/>
    </source>
</evidence>